<reference evidence="2 3" key="1">
    <citation type="submission" date="2021-06" db="EMBL/GenBank/DDBJ databases">
        <authorList>
            <person name="Palmer J.M."/>
        </authorList>
    </citation>
    <scope>NUCLEOTIDE SEQUENCE [LARGE SCALE GENOMIC DNA]</scope>
    <source>
        <strain evidence="2 3">CL_MEX2019</strain>
        <tissue evidence="2">Muscle</tissue>
    </source>
</reference>
<name>A0ABU7EC52_9TELE</name>
<keyword evidence="1" id="KW-0812">Transmembrane</keyword>
<accession>A0ABU7EC52</accession>
<organism evidence="2 3">
    <name type="scientific">Characodon lateralis</name>
    <dbReference type="NCBI Taxonomy" id="208331"/>
    <lineage>
        <taxon>Eukaryota</taxon>
        <taxon>Metazoa</taxon>
        <taxon>Chordata</taxon>
        <taxon>Craniata</taxon>
        <taxon>Vertebrata</taxon>
        <taxon>Euteleostomi</taxon>
        <taxon>Actinopterygii</taxon>
        <taxon>Neopterygii</taxon>
        <taxon>Teleostei</taxon>
        <taxon>Neoteleostei</taxon>
        <taxon>Acanthomorphata</taxon>
        <taxon>Ovalentaria</taxon>
        <taxon>Atherinomorphae</taxon>
        <taxon>Cyprinodontiformes</taxon>
        <taxon>Goodeidae</taxon>
        <taxon>Characodon</taxon>
    </lineage>
</organism>
<gene>
    <name evidence="2" type="primary">IGSF9B_2</name>
    <name evidence="2" type="ORF">CHARACLAT_020894</name>
</gene>
<comment type="caution">
    <text evidence="2">The sequence shown here is derived from an EMBL/GenBank/DDBJ whole genome shotgun (WGS) entry which is preliminary data.</text>
</comment>
<sequence length="129" mass="14601">MEFRLGERWEILDDSIPAGELELLARDLIQEAWYEFRIIAVMDDMVSEPSNVVGVSSTDFFPPPEMVEERGLTRPVVAGIVATICFLAAAVLFSTMAACFVNKQRRKKLKRKKDPPLSITHCRKSMETP</sequence>
<dbReference type="Proteomes" id="UP001352852">
    <property type="component" value="Unassembled WGS sequence"/>
</dbReference>
<proteinExistence type="predicted"/>
<keyword evidence="1" id="KW-1133">Transmembrane helix</keyword>
<feature type="transmembrane region" description="Helical" evidence="1">
    <location>
        <begin position="76"/>
        <end position="101"/>
    </location>
</feature>
<dbReference type="SUPFAM" id="SSF49265">
    <property type="entry name" value="Fibronectin type III"/>
    <property type="match status" value="1"/>
</dbReference>
<evidence type="ECO:0000313" key="2">
    <source>
        <dbReference type="EMBL" id="MED6284621.1"/>
    </source>
</evidence>
<keyword evidence="1" id="KW-0472">Membrane</keyword>
<evidence type="ECO:0000256" key="1">
    <source>
        <dbReference type="SAM" id="Phobius"/>
    </source>
</evidence>
<evidence type="ECO:0000313" key="3">
    <source>
        <dbReference type="Proteomes" id="UP001352852"/>
    </source>
</evidence>
<dbReference type="InterPro" id="IPR013783">
    <property type="entry name" value="Ig-like_fold"/>
</dbReference>
<keyword evidence="3" id="KW-1185">Reference proteome</keyword>
<protein>
    <submittedName>
        <fullName evidence="2">Protein turtle B</fullName>
    </submittedName>
</protein>
<dbReference type="EMBL" id="JAHUTJ010051186">
    <property type="protein sequence ID" value="MED6284621.1"/>
    <property type="molecule type" value="Genomic_DNA"/>
</dbReference>
<dbReference type="Gene3D" id="2.60.40.10">
    <property type="entry name" value="Immunoglobulins"/>
    <property type="match status" value="1"/>
</dbReference>
<dbReference type="InterPro" id="IPR036116">
    <property type="entry name" value="FN3_sf"/>
</dbReference>